<dbReference type="EMBL" id="KN837208">
    <property type="protein sequence ID" value="KIJ33764.1"/>
    <property type="molecule type" value="Genomic_DNA"/>
</dbReference>
<dbReference type="HOGENOM" id="CLU_035918_4_0_1"/>
<keyword evidence="2" id="KW-1185">Reference proteome</keyword>
<dbReference type="InterPro" id="IPR046521">
    <property type="entry name" value="DUF6698"/>
</dbReference>
<evidence type="ECO:0000313" key="1">
    <source>
        <dbReference type="EMBL" id="KIJ33764.1"/>
    </source>
</evidence>
<dbReference type="Pfam" id="PF20414">
    <property type="entry name" value="DUF6698"/>
    <property type="match status" value="1"/>
</dbReference>
<accession>A0A0C9UG29</accession>
<name>A0A0C9UG29_SPHS4</name>
<dbReference type="Proteomes" id="UP000054279">
    <property type="component" value="Unassembled WGS sequence"/>
</dbReference>
<organism evidence="1 2">
    <name type="scientific">Sphaerobolus stellatus (strain SS14)</name>
    <dbReference type="NCBI Taxonomy" id="990650"/>
    <lineage>
        <taxon>Eukaryota</taxon>
        <taxon>Fungi</taxon>
        <taxon>Dikarya</taxon>
        <taxon>Basidiomycota</taxon>
        <taxon>Agaricomycotina</taxon>
        <taxon>Agaricomycetes</taxon>
        <taxon>Phallomycetidae</taxon>
        <taxon>Geastrales</taxon>
        <taxon>Sphaerobolaceae</taxon>
        <taxon>Sphaerobolus</taxon>
    </lineage>
</organism>
<proteinExistence type="predicted"/>
<sequence length="185" mass="20982">MVRELYPEEPTAAANLQASRKTNRGFRHDFFGGLLCPCSMDWKDPKVKADLVATPQMASTAAWPLFFYPKGEYDPEDLCKGILRGELILWAYKAIFLGPSAWYPSKGKAEPSSSCNASVHNMYNVTRSSIAYVAAQVRFALSSGESNIRSGGAFCQTTFYWHIMKFLNDPDFEQDVKELLEWWDR</sequence>
<protein>
    <submittedName>
        <fullName evidence="1">Uncharacterized protein</fullName>
    </submittedName>
</protein>
<evidence type="ECO:0000313" key="2">
    <source>
        <dbReference type="Proteomes" id="UP000054279"/>
    </source>
</evidence>
<gene>
    <name evidence="1" type="ORF">M422DRAFT_182852</name>
</gene>
<reference evidence="1 2" key="1">
    <citation type="submission" date="2014-06" db="EMBL/GenBank/DDBJ databases">
        <title>Evolutionary Origins and Diversification of the Mycorrhizal Mutualists.</title>
        <authorList>
            <consortium name="DOE Joint Genome Institute"/>
            <consortium name="Mycorrhizal Genomics Consortium"/>
            <person name="Kohler A."/>
            <person name="Kuo A."/>
            <person name="Nagy L.G."/>
            <person name="Floudas D."/>
            <person name="Copeland A."/>
            <person name="Barry K.W."/>
            <person name="Cichocki N."/>
            <person name="Veneault-Fourrey C."/>
            <person name="LaButti K."/>
            <person name="Lindquist E.A."/>
            <person name="Lipzen A."/>
            <person name="Lundell T."/>
            <person name="Morin E."/>
            <person name="Murat C."/>
            <person name="Riley R."/>
            <person name="Ohm R."/>
            <person name="Sun H."/>
            <person name="Tunlid A."/>
            <person name="Henrissat B."/>
            <person name="Grigoriev I.V."/>
            <person name="Hibbett D.S."/>
            <person name="Martin F."/>
        </authorList>
    </citation>
    <scope>NUCLEOTIDE SEQUENCE [LARGE SCALE GENOMIC DNA]</scope>
    <source>
        <strain evidence="1 2">SS14</strain>
    </source>
</reference>
<dbReference type="AlphaFoldDB" id="A0A0C9UG29"/>
<dbReference type="OrthoDB" id="3220614at2759"/>